<dbReference type="RefSeq" id="XP_022082697.1">
    <property type="nucleotide sequence ID" value="XM_022227005.1"/>
</dbReference>
<comment type="pathway">
    <text evidence="3">Amine and polyamine biosynthesis; carnitine biosynthesis.</text>
</comment>
<dbReference type="PANTHER" id="PTHR10696:SF33">
    <property type="entry name" value="GAMMA-BUTYROBETAINE DIOXYGENASE"/>
    <property type="match status" value="1"/>
</dbReference>
<dbReference type="AlphaFoldDB" id="A0A8B7XR83"/>
<evidence type="ECO:0000256" key="5">
    <source>
        <dbReference type="ARBA" id="ARBA00022723"/>
    </source>
</evidence>
<dbReference type="KEGG" id="aplc:110974990"/>
<gene>
    <name evidence="13 14" type="primary">LOC110974990</name>
</gene>
<comment type="cofactor">
    <cofactor evidence="2">
        <name>L-ascorbate</name>
        <dbReference type="ChEBI" id="CHEBI:38290"/>
    </cofactor>
</comment>
<keyword evidence="8" id="KW-0560">Oxidoreductase</keyword>
<dbReference type="InterPro" id="IPR038492">
    <property type="entry name" value="GBBH-like_N_sf"/>
</dbReference>
<evidence type="ECO:0000256" key="8">
    <source>
        <dbReference type="ARBA" id="ARBA00023002"/>
    </source>
</evidence>
<evidence type="ECO:0000256" key="3">
    <source>
        <dbReference type="ARBA" id="ARBA00005022"/>
    </source>
</evidence>
<evidence type="ECO:0000259" key="11">
    <source>
        <dbReference type="Pfam" id="PF06155"/>
    </source>
</evidence>
<reference evidence="13 14" key="1">
    <citation type="submission" date="2025-04" db="UniProtKB">
        <authorList>
            <consortium name="RefSeq"/>
        </authorList>
    </citation>
    <scope>IDENTIFICATION</scope>
</reference>
<dbReference type="InterPro" id="IPR050411">
    <property type="entry name" value="AlphaKG_dependent_hydroxylases"/>
</dbReference>
<dbReference type="Pfam" id="PF02668">
    <property type="entry name" value="TauD"/>
    <property type="match status" value="1"/>
</dbReference>
<dbReference type="GO" id="GO:0046872">
    <property type="term" value="F:metal ion binding"/>
    <property type="evidence" value="ECO:0007669"/>
    <property type="project" value="UniProtKB-KW"/>
</dbReference>
<dbReference type="UniPathway" id="UPA00118"/>
<evidence type="ECO:0000313" key="14">
    <source>
        <dbReference type="RefSeq" id="XP_022082698.1"/>
    </source>
</evidence>
<protein>
    <submittedName>
        <fullName evidence="13 14">Gamma-butyrobetaine dioxygenase-like</fullName>
    </submittedName>
</protein>
<feature type="domain" description="Gamma-butyrobetaine hydroxylase-like N-terminal" evidence="11">
    <location>
        <begin position="19"/>
        <end position="94"/>
    </location>
</feature>
<dbReference type="Proteomes" id="UP000694845">
    <property type="component" value="Unplaced"/>
</dbReference>
<dbReference type="CDD" id="cd00250">
    <property type="entry name" value="CAS_like"/>
    <property type="match status" value="1"/>
</dbReference>
<evidence type="ECO:0000256" key="6">
    <source>
        <dbReference type="ARBA" id="ARBA00022873"/>
    </source>
</evidence>
<name>A0A8B7XR83_ACAPL</name>
<dbReference type="FunFam" id="3.60.130.10:FF:000001">
    <property type="entry name" value="Trimethyllysine dioxygenase, mitochondrial"/>
    <property type="match status" value="1"/>
</dbReference>
<evidence type="ECO:0000256" key="4">
    <source>
        <dbReference type="ARBA" id="ARBA00008654"/>
    </source>
</evidence>
<keyword evidence="9" id="KW-0408">Iron</keyword>
<keyword evidence="6" id="KW-0124">Carnitine biosynthesis</keyword>
<dbReference type="GO" id="GO:0045329">
    <property type="term" value="P:carnitine biosynthetic process"/>
    <property type="evidence" value="ECO:0007669"/>
    <property type="project" value="UniProtKB-UniPathway"/>
</dbReference>
<keyword evidence="12" id="KW-1185">Reference proteome</keyword>
<dbReference type="FunFam" id="3.30.2020.30:FF:000002">
    <property type="entry name" value="Putative gamma-butyrobetaine dioxygenase"/>
    <property type="match status" value="1"/>
</dbReference>
<evidence type="ECO:0000256" key="9">
    <source>
        <dbReference type="ARBA" id="ARBA00023004"/>
    </source>
</evidence>
<comment type="cofactor">
    <cofactor evidence="1">
        <name>Fe(2+)</name>
        <dbReference type="ChEBI" id="CHEBI:29033"/>
    </cofactor>
</comment>
<evidence type="ECO:0000313" key="13">
    <source>
        <dbReference type="RefSeq" id="XP_022082697.1"/>
    </source>
</evidence>
<dbReference type="GO" id="GO:0008336">
    <property type="term" value="F:gamma-butyrobetaine dioxygenase activity"/>
    <property type="evidence" value="ECO:0007669"/>
    <property type="project" value="TreeGrafter"/>
</dbReference>
<proteinExistence type="inferred from homology"/>
<sequence>MEAKRLVTMTRDDTARWYRVGMDSGYEGTYPYVWLRDNCRCSECLHASSFQRLFLMADLDPEVVPLSEELVDEGGVLRITWPDQHRSDFDAAWLNRQRFSGSDDGSTVNSPELEMWGAELNGNIPTFDFQKVLQDDRELYNWLSVLNTKGLALVKGAPTERGAVGQLAGRVAYLKPTANGVQFQVFSKRNTCNLAYSTLGLPLHGDMPYRYYTPGIQMLHCIKKTSDVEGGENHFVDGFHVAEQVRKERPEAFQLLSTRDIDYRAAGTDYVLGFHLQTCLPVIQCDKNGRVKQINYNNPVRAPHMSLPVAQITETYRALKLFHNMMYRPENLVYHQLAPGEIVTFSNIRTLHARSAYTITGDGGRHLEGGYLDWDETLSRLRVLRASLFGDVLL</sequence>
<accession>A0A8B7XR83</accession>
<dbReference type="Pfam" id="PF06155">
    <property type="entry name" value="GBBH-like_N"/>
    <property type="match status" value="1"/>
</dbReference>
<dbReference type="SUPFAM" id="SSF51197">
    <property type="entry name" value="Clavaminate synthase-like"/>
    <property type="match status" value="1"/>
</dbReference>
<dbReference type="InterPro" id="IPR003819">
    <property type="entry name" value="TauD/TfdA-like"/>
</dbReference>
<organism evidence="12 13">
    <name type="scientific">Acanthaster planci</name>
    <name type="common">Crown-of-thorns starfish</name>
    <dbReference type="NCBI Taxonomy" id="133434"/>
    <lineage>
        <taxon>Eukaryota</taxon>
        <taxon>Metazoa</taxon>
        <taxon>Echinodermata</taxon>
        <taxon>Eleutherozoa</taxon>
        <taxon>Asterozoa</taxon>
        <taxon>Asteroidea</taxon>
        <taxon>Valvatacea</taxon>
        <taxon>Valvatida</taxon>
        <taxon>Acanthasteridae</taxon>
        <taxon>Acanthaster</taxon>
    </lineage>
</organism>
<dbReference type="GO" id="GO:0005739">
    <property type="term" value="C:mitochondrion"/>
    <property type="evidence" value="ECO:0007669"/>
    <property type="project" value="TreeGrafter"/>
</dbReference>
<dbReference type="OrthoDB" id="406634at2759"/>
<dbReference type="OMA" id="RIINITW"/>
<dbReference type="InterPro" id="IPR010376">
    <property type="entry name" value="GBBH-like_N"/>
</dbReference>
<evidence type="ECO:0000256" key="7">
    <source>
        <dbReference type="ARBA" id="ARBA00022964"/>
    </source>
</evidence>
<keyword evidence="5" id="KW-0479">Metal-binding</keyword>
<evidence type="ECO:0000256" key="1">
    <source>
        <dbReference type="ARBA" id="ARBA00001954"/>
    </source>
</evidence>
<dbReference type="Gene3D" id="3.30.2020.30">
    <property type="match status" value="1"/>
</dbReference>
<feature type="domain" description="TauD/TfdA-like" evidence="10">
    <location>
        <begin position="116"/>
        <end position="371"/>
    </location>
</feature>
<dbReference type="PANTHER" id="PTHR10696">
    <property type="entry name" value="GAMMA-BUTYROBETAINE HYDROXYLASE-RELATED"/>
    <property type="match status" value="1"/>
</dbReference>
<evidence type="ECO:0000256" key="2">
    <source>
        <dbReference type="ARBA" id="ARBA00001961"/>
    </source>
</evidence>
<keyword evidence="7" id="KW-0223">Dioxygenase</keyword>
<comment type="similarity">
    <text evidence="4">Belongs to the gamma-BBH/TMLD family.</text>
</comment>
<evidence type="ECO:0000313" key="12">
    <source>
        <dbReference type="Proteomes" id="UP000694845"/>
    </source>
</evidence>
<dbReference type="Gene3D" id="3.60.130.10">
    <property type="entry name" value="Clavaminate synthase-like"/>
    <property type="match status" value="1"/>
</dbReference>
<dbReference type="GeneID" id="110974990"/>
<dbReference type="InterPro" id="IPR042098">
    <property type="entry name" value="TauD-like_sf"/>
</dbReference>
<evidence type="ECO:0000259" key="10">
    <source>
        <dbReference type="Pfam" id="PF02668"/>
    </source>
</evidence>
<dbReference type="RefSeq" id="XP_022082698.1">
    <property type="nucleotide sequence ID" value="XM_022227006.1"/>
</dbReference>